<dbReference type="Proteomes" id="UP000075670">
    <property type="component" value="Unassembled WGS sequence"/>
</dbReference>
<accession>A0A151AU80</accession>
<keyword evidence="2" id="KW-1185">Reference proteome</keyword>
<sequence>MDKKKENLIKYFKQLTPEQKMKMVPQLGRYAERLKL</sequence>
<comment type="caution">
    <text evidence="1">The sequence shown here is derived from an EMBL/GenBank/DDBJ whole genome shotgun (WGS) entry which is preliminary data.</text>
</comment>
<protein>
    <submittedName>
        <fullName evidence="1">Uncharacterized protein</fullName>
    </submittedName>
</protein>
<dbReference type="PATRIC" id="fig|1122241.3.peg.2735"/>
<dbReference type="AlphaFoldDB" id="A0A151AU80"/>
<proteinExistence type="predicted"/>
<gene>
    <name evidence="1" type="ORF">MOMUL_25760</name>
</gene>
<reference evidence="1 2" key="1">
    <citation type="submission" date="2016-02" db="EMBL/GenBank/DDBJ databases">
        <title>Genome sequence of Moorella mulderi DSM 14980.</title>
        <authorList>
            <person name="Poehlein A."/>
            <person name="Daniel R."/>
        </authorList>
    </citation>
    <scope>NUCLEOTIDE SEQUENCE [LARGE SCALE GENOMIC DNA]</scope>
    <source>
        <strain evidence="1 2">DSM 14980</strain>
    </source>
</reference>
<organism evidence="1 2">
    <name type="scientific">Moorella mulderi DSM 14980</name>
    <dbReference type="NCBI Taxonomy" id="1122241"/>
    <lineage>
        <taxon>Bacteria</taxon>
        <taxon>Bacillati</taxon>
        <taxon>Bacillota</taxon>
        <taxon>Clostridia</taxon>
        <taxon>Neomoorellales</taxon>
        <taxon>Neomoorellaceae</taxon>
        <taxon>Neomoorella</taxon>
    </lineage>
</organism>
<name>A0A151AU80_9FIRM</name>
<evidence type="ECO:0000313" key="2">
    <source>
        <dbReference type="Proteomes" id="UP000075670"/>
    </source>
</evidence>
<dbReference type="EMBL" id="LTBC01000014">
    <property type="protein sequence ID" value="KYH31195.1"/>
    <property type="molecule type" value="Genomic_DNA"/>
</dbReference>
<evidence type="ECO:0000313" key="1">
    <source>
        <dbReference type="EMBL" id="KYH31195.1"/>
    </source>
</evidence>